<organism evidence="1 2">
    <name type="scientific">Megaselia scalaris</name>
    <name type="common">Humpbacked fly</name>
    <name type="synonym">Phora scalaris</name>
    <dbReference type="NCBI Taxonomy" id="36166"/>
    <lineage>
        <taxon>Eukaryota</taxon>
        <taxon>Metazoa</taxon>
        <taxon>Ecdysozoa</taxon>
        <taxon>Arthropoda</taxon>
        <taxon>Hexapoda</taxon>
        <taxon>Insecta</taxon>
        <taxon>Pterygota</taxon>
        <taxon>Neoptera</taxon>
        <taxon>Endopterygota</taxon>
        <taxon>Diptera</taxon>
        <taxon>Brachycera</taxon>
        <taxon>Muscomorpha</taxon>
        <taxon>Platypezoidea</taxon>
        <taxon>Phoridae</taxon>
        <taxon>Megaseliini</taxon>
        <taxon>Megaselia</taxon>
    </lineage>
</organism>
<dbReference type="EMBL" id="CAQQ02075847">
    <property type="status" value="NOT_ANNOTATED_CDS"/>
    <property type="molecule type" value="Genomic_DNA"/>
</dbReference>
<accession>T1GF51</accession>
<evidence type="ECO:0000313" key="2">
    <source>
        <dbReference type="Proteomes" id="UP000015102"/>
    </source>
</evidence>
<reference evidence="1" key="2">
    <citation type="submission" date="2015-06" db="UniProtKB">
        <authorList>
            <consortium name="EnsemblMetazoa"/>
        </authorList>
    </citation>
    <scope>IDENTIFICATION</scope>
</reference>
<dbReference type="Proteomes" id="UP000015102">
    <property type="component" value="Unassembled WGS sequence"/>
</dbReference>
<sequence>MFCKCLEISKCNTQNFGILDSRDLLVIDKNFQGVVDFFCPGVCFHQLVQNILTYVPLRMKVV</sequence>
<protein>
    <submittedName>
        <fullName evidence="1">Uncharacterized protein</fullName>
    </submittedName>
</protein>
<dbReference type="AlphaFoldDB" id="T1GF51"/>
<dbReference type="EMBL" id="CAQQ02075848">
    <property type="status" value="NOT_ANNOTATED_CDS"/>
    <property type="molecule type" value="Genomic_DNA"/>
</dbReference>
<name>T1GF51_MEGSC</name>
<reference evidence="2" key="1">
    <citation type="submission" date="2013-02" db="EMBL/GenBank/DDBJ databases">
        <authorList>
            <person name="Hughes D."/>
        </authorList>
    </citation>
    <scope>NUCLEOTIDE SEQUENCE</scope>
    <source>
        <strain>Durham</strain>
        <strain evidence="2">NC isolate 2 -- Noor lab</strain>
    </source>
</reference>
<keyword evidence="2" id="KW-1185">Reference proteome</keyword>
<evidence type="ECO:0000313" key="1">
    <source>
        <dbReference type="EnsemblMetazoa" id="MESCA001980-PA"/>
    </source>
</evidence>
<dbReference type="EnsemblMetazoa" id="MESCA001980-RA">
    <property type="protein sequence ID" value="MESCA001980-PA"/>
    <property type="gene ID" value="MESCA001980"/>
</dbReference>
<dbReference type="HOGENOM" id="CLU_2906656_0_0_1"/>
<proteinExistence type="predicted"/>